<evidence type="ECO:0000259" key="9">
    <source>
        <dbReference type="Pfam" id="PF00324"/>
    </source>
</evidence>
<dbReference type="FunFam" id="1.20.1740.10:FF:000001">
    <property type="entry name" value="Amino acid permease"/>
    <property type="match status" value="1"/>
</dbReference>
<keyword evidence="5" id="KW-0029">Amino-acid transport</keyword>
<dbReference type="STRING" id="54291.TE10_09710"/>
<dbReference type="GO" id="GO:0005886">
    <property type="term" value="C:plasma membrane"/>
    <property type="evidence" value="ECO:0007669"/>
    <property type="project" value="UniProtKB-SubCell"/>
</dbReference>
<feature type="transmembrane region" description="Helical" evidence="8">
    <location>
        <begin position="49"/>
        <end position="68"/>
    </location>
</feature>
<evidence type="ECO:0000313" key="10">
    <source>
        <dbReference type="EMBL" id="PIK90559.1"/>
    </source>
</evidence>
<keyword evidence="14" id="KW-1185">Reference proteome</keyword>
<dbReference type="EMBL" id="NKYI01000011">
    <property type="protein sequence ID" value="PIK90559.1"/>
    <property type="molecule type" value="Genomic_DNA"/>
</dbReference>
<reference evidence="10 13" key="1">
    <citation type="submission" date="2017-07" db="EMBL/GenBank/DDBJ databases">
        <title>Raoultella ornithinolytica strain HH3 draft genome.</title>
        <authorList>
            <person name="Duceppe M.-O."/>
            <person name="Huang H."/>
            <person name="Phipps-Todd B."/>
        </authorList>
    </citation>
    <scope>NUCLEOTIDE SEQUENCE [LARGE SCALE GENOMIC DNA]</scope>
    <source>
        <strain evidence="10 13">HH3</strain>
    </source>
</reference>
<evidence type="ECO:0000313" key="13">
    <source>
        <dbReference type="Proteomes" id="UP000229713"/>
    </source>
</evidence>
<feature type="transmembrane region" description="Helical" evidence="8">
    <location>
        <begin position="276"/>
        <end position="304"/>
    </location>
</feature>
<dbReference type="GO" id="GO:0055085">
    <property type="term" value="P:transmembrane transport"/>
    <property type="evidence" value="ECO:0007669"/>
    <property type="project" value="InterPro"/>
</dbReference>
<feature type="transmembrane region" description="Helical" evidence="8">
    <location>
        <begin position="400"/>
        <end position="427"/>
    </location>
</feature>
<dbReference type="Pfam" id="PF00324">
    <property type="entry name" value="AA_permease"/>
    <property type="match status" value="1"/>
</dbReference>
<evidence type="ECO:0000256" key="4">
    <source>
        <dbReference type="ARBA" id="ARBA00022692"/>
    </source>
</evidence>
<dbReference type="PIRSF" id="PIRSF006060">
    <property type="entry name" value="AA_transporter"/>
    <property type="match status" value="1"/>
</dbReference>
<comment type="subcellular location">
    <subcellularLocation>
        <location evidence="1">Cell inner membrane</location>
        <topology evidence="1">Multi-pass membrane protein</topology>
    </subcellularLocation>
</comment>
<proteinExistence type="predicted"/>
<evidence type="ECO:0000256" key="3">
    <source>
        <dbReference type="ARBA" id="ARBA00022475"/>
    </source>
</evidence>
<feature type="transmembrane region" description="Helical" evidence="8">
    <location>
        <begin position="130"/>
        <end position="151"/>
    </location>
</feature>
<feature type="transmembrane region" description="Helical" evidence="8">
    <location>
        <begin position="363"/>
        <end position="388"/>
    </location>
</feature>
<dbReference type="GeneID" id="93755203"/>
<dbReference type="Proteomes" id="UP001350972">
    <property type="component" value="Chromosome"/>
</dbReference>
<keyword evidence="7 8" id="KW-0472">Membrane</keyword>
<reference evidence="12 14" key="3">
    <citation type="submission" date="2024-02" db="EMBL/GenBank/DDBJ databases">
        <title>Tn5403 promotes plasmid rearrangements and degradation of the Klebsiella pneumoniae carbapenemase (KPC) transposon Tn4401.</title>
        <authorList>
            <person name="Sheppard A.E."/>
            <person name="Barry K.E."/>
            <person name="Parikh H.I."/>
            <person name="Vegesana K."/>
            <person name="Sebra R."/>
            <person name="George S."/>
            <person name="Sanderson N.D."/>
            <person name="Stoesser N."/>
            <person name="Eyre D.W."/>
            <person name="Crook D.W."/>
            <person name="Walker A.S."/>
            <person name="Mathers A.J."/>
        </authorList>
    </citation>
    <scope>NUCLEOTIDE SEQUENCE [LARGE SCALE GENOMIC DNA]</scope>
    <source>
        <strain evidence="12 14">CAV1921</strain>
    </source>
</reference>
<dbReference type="Proteomes" id="UP001064206">
    <property type="component" value="Chromosome"/>
</dbReference>
<dbReference type="PROSITE" id="PS00218">
    <property type="entry name" value="AMINO_ACID_PERMEASE_1"/>
    <property type="match status" value="1"/>
</dbReference>
<dbReference type="RefSeq" id="WP_004859757.1">
    <property type="nucleotide sequence ID" value="NZ_ABDFAB020000005.1"/>
</dbReference>
<name>A0A1Y6GKF7_RAOOR</name>
<organism evidence="10 13">
    <name type="scientific">Raoultella ornithinolytica</name>
    <name type="common">Klebsiella ornithinolytica</name>
    <dbReference type="NCBI Taxonomy" id="54291"/>
    <lineage>
        <taxon>Bacteria</taxon>
        <taxon>Pseudomonadati</taxon>
        <taxon>Pseudomonadota</taxon>
        <taxon>Gammaproteobacteria</taxon>
        <taxon>Enterobacterales</taxon>
        <taxon>Enterobacteriaceae</taxon>
        <taxon>Klebsiella/Raoultella group</taxon>
        <taxon>Raoultella</taxon>
    </lineage>
</organism>
<evidence type="ECO:0000313" key="14">
    <source>
        <dbReference type="Proteomes" id="UP001350972"/>
    </source>
</evidence>
<evidence type="ECO:0000313" key="11">
    <source>
        <dbReference type="EMBL" id="UXE36781.1"/>
    </source>
</evidence>
<keyword evidence="4 8" id="KW-0812">Transmembrane</keyword>
<feature type="transmembrane region" description="Helical" evidence="8">
    <location>
        <begin position="245"/>
        <end position="264"/>
    </location>
</feature>
<evidence type="ECO:0000256" key="5">
    <source>
        <dbReference type="ARBA" id="ARBA00022970"/>
    </source>
</evidence>
<dbReference type="EMBL" id="CP104450">
    <property type="protein sequence ID" value="UXE36781.1"/>
    <property type="molecule type" value="Genomic_DNA"/>
</dbReference>
<reference evidence="11" key="2">
    <citation type="submission" date="2022-09" db="EMBL/GenBank/DDBJ databases">
        <title>Multidrug resistance Raoultella ornithinolytica Strain MQB_Silv_108.</title>
        <authorList>
            <person name="Quintela-Baluja M."/>
        </authorList>
    </citation>
    <scope>NUCLEOTIDE SEQUENCE</scope>
    <source>
        <strain evidence="11">MQB_Silv_108</strain>
    </source>
</reference>
<feature type="transmembrane region" description="Helical" evidence="8">
    <location>
        <begin position="336"/>
        <end position="357"/>
    </location>
</feature>
<accession>A0A1Y6GKF7</accession>
<evidence type="ECO:0000313" key="12">
    <source>
        <dbReference type="EMBL" id="WWC10414.1"/>
    </source>
</evidence>
<keyword evidence="3" id="KW-1003">Cell membrane</keyword>
<dbReference type="PANTHER" id="PTHR43495">
    <property type="entry name" value="GABA PERMEASE"/>
    <property type="match status" value="1"/>
</dbReference>
<evidence type="ECO:0000256" key="2">
    <source>
        <dbReference type="ARBA" id="ARBA00022448"/>
    </source>
</evidence>
<evidence type="ECO:0000256" key="8">
    <source>
        <dbReference type="SAM" id="Phobius"/>
    </source>
</evidence>
<dbReference type="InterPro" id="IPR004841">
    <property type="entry name" value="AA-permease/SLC12A_dom"/>
</dbReference>
<protein>
    <submittedName>
        <fullName evidence="10">Amino acid permease</fullName>
    </submittedName>
</protein>
<sequence length="468" mass="50535">MQQQPQSPQKPHLLRGLNARHIRFIALGSAIGTGLFYGSAAAIKAAGPAVLLAYLIGGAAVFIVMRALGEMAVRNPVSGSFGSYARQYLGPLAGFITGWTYTFEMVIVALADVTAFGIYMGLWYPDVPRWIWVLSIIFFIGAMNLCHVRIFGEMEFWLSLIKVVAIIAMIVAGGSIIFFGFGHAFPATGLENLWSHGGFAPNGWQGIVASLGIVMFAFGGVEIIGVTAAEAQNPKKVIPQAINTIPLRIVLFYVCTLAILMAIFPWNSFGEQGSPFVLIFSGLGIPAAATILNIIVISASISAINSDIFGAGRMMYGMAKEGMAPKSFQRIASNGVPWMTVVVMGVALLVAVVLNYLMPEQVFVLIASLAAFATVWVWLMILLAHFAMRRGLSAEERRQIAFPVPFWPVAPLLTLLFMGLVIAVLGMVEETRIALIAGLVWLGLLTIIWYAKVKKTVRMPVAEQSSSS</sequence>
<dbReference type="AlphaFoldDB" id="A0A1Y6GKF7"/>
<feature type="transmembrane region" description="Helical" evidence="8">
    <location>
        <begin position="204"/>
        <end position="224"/>
    </location>
</feature>
<dbReference type="Gene3D" id="1.20.1740.10">
    <property type="entry name" value="Amino acid/polyamine transporter I"/>
    <property type="match status" value="1"/>
</dbReference>
<evidence type="ECO:0000256" key="6">
    <source>
        <dbReference type="ARBA" id="ARBA00022989"/>
    </source>
</evidence>
<dbReference type="GO" id="GO:0006865">
    <property type="term" value="P:amino acid transport"/>
    <property type="evidence" value="ECO:0007669"/>
    <property type="project" value="UniProtKB-KW"/>
</dbReference>
<dbReference type="PANTHER" id="PTHR43495:SF2">
    <property type="entry name" value="D-SERINE_D-ALANINE_GLYCINE TRANSPORTER"/>
    <property type="match status" value="1"/>
</dbReference>
<keyword evidence="6 8" id="KW-1133">Transmembrane helix</keyword>
<dbReference type="eggNOG" id="COG1113">
    <property type="taxonomic scope" value="Bacteria"/>
</dbReference>
<evidence type="ECO:0000256" key="7">
    <source>
        <dbReference type="ARBA" id="ARBA00023136"/>
    </source>
</evidence>
<keyword evidence="2" id="KW-0813">Transport</keyword>
<evidence type="ECO:0000256" key="1">
    <source>
        <dbReference type="ARBA" id="ARBA00004429"/>
    </source>
</evidence>
<feature type="transmembrane region" description="Helical" evidence="8">
    <location>
        <begin position="21"/>
        <end position="43"/>
    </location>
</feature>
<feature type="transmembrane region" description="Helical" evidence="8">
    <location>
        <begin position="433"/>
        <end position="451"/>
    </location>
</feature>
<dbReference type="InterPro" id="IPR004840">
    <property type="entry name" value="Amino_acid_permease_CS"/>
</dbReference>
<feature type="transmembrane region" description="Helical" evidence="8">
    <location>
        <begin position="163"/>
        <end position="184"/>
    </location>
</feature>
<dbReference type="Proteomes" id="UP000229713">
    <property type="component" value="Unassembled WGS sequence"/>
</dbReference>
<dbReference type="EMBL" id="CP145163">
    <property type="protein sequence ID" value="WWC10414.1"/>
    <property type="molecule type" value="Genomic_DNA"/>
</dbReference>
<gene>
    <name evidence="10" type="primary">proY</name>
    <name evidence="10" type="ORF">CFY86_07360</name>
    <name evidence="12" type="ORF">LM286_18945</name>
    <name evidence="11" type="ORF">N2J37_19825</name>
</gene>
<feature type="transmembrane region" description="Helical" evidence="8">
    <location>
        <begin position="88"/>
        <end position="110"/>
    </location>
</feature>
<feature type="domain" description="Amino acid permease/ SLC12A" evidence="9">
    <location>
        <begin position="21"/>
        <end position="457"/>
    </location>
</feature>